<feature type="transmembrane region" description="Helical" evidence="3">
    <location>
        <begin position="80"/>
        <end position="100"/>
    </location>
</feature>
<dbReference type="Pfam" id="PF01657">
    <property type="entry name" value="Stress-antifung"/>
    <property type="match status" value="2"/>
</dbReference>
<dbReference type="InParanoid" id="A0A2G5EHV9"/>
<evidence type="ECO:0000256" key="1">
    <source>
        <dbReference type="ARBA" id="ARBA00022729"/>
    </source>
</evidence>
<feature type="domain" description="Gnk2-homologous" evidence="4">
    <location>
        <begin position="100"/>
        <end position="204"/>
    </location>
</feature>
<gene>
    <name evidence="5" type="ORF">AQUCO_00800239v1</name>
</gene>
<dbReference type="STRING" id="218851.A0A2G5EHV9"/>
<organism evidence="5 6">
    <name type="scientific">Aquilegia coerulea</name>
    <name type="common">Rocky mountain columbine</name>
    <dbReference type="NCBI Taxonomy" id="218851"/>
    <lineage>
        <taxon>Eukaryota</taxon>
        <taxon>Viridiplantae</taxon>
        <taxon>Streptophyta</taxon>
        <taxon>Embryophyta</taxon>
        <taxon>Tracheophyta</taxon>
        <taxon>Spermatophyta</taxon>
        <taxon>Magnoliopsida</taxon>
        <taxon>Ranunculales</taxon>
        <taxon>Ranunculaceae</taxon>
        <taxon>Thalictroideae</taxon>
        <taxon>Aquilegia</taxon>
    </lineage>
</organism>
<evidence type="ECO:0000313" key="6">
    <source>
        <dbReference type="Proteomes" id="UP000230069"/>
    </source>
</evidence>
<evidence type="ECO:0000256" key="2">
    <source>
        <dbReference type="ARBA" id="ARBA00022737"/>
    </source>
</evidence>
<dbReference type="OrthoDB" id="1909574at2759"/>
<keyword evidence="3" id="KW-0472">Membrane</keyword>
<keyword evidence="6" id="KW-1185">Reference proteome</keyword>
<dbReference type="Proteomes" id="UP000230069">
    <property type="component" value="Unassembled WGS sequence"/>
</dbReference>
<feature type="domain" description="Gnk2-homologous" evidence="4">
    <location>
        <begin position="210"/>
        <end position="320"/>
    </location>
</feature>
<name>A0A2G5EHV9_AQUCA</name>
<evidence type="ECO:0000259" key="4">
    <source>
        <dbReference type="PROSITE" id="PS51473"/>
    </source>
</evidence>
<proteinExistence type="predicted"/>
<dbReference type="PANTHER" id="PTHR32099">
    <property type="entry name" value="CYSTEINE-RICH REPEAT SECRETORY PROTEIN"/>
    <property type="match status" value="1"/>
</dbReference>
<protein>
    <recommendedName>
        <fullName evidence="4">Gnk2-homologous domain-containing protein</fullName>
    </recommendedName>
</protein>
<dbReference type="InterPro" id="IPR002902">
    <property type="entry name" value="GNK2"/>
</dbReference>
<dbReference type="CDD" id="cd23509">
    <property type="entry name" value="Gnk2-like"/>
    <property type="match status" value="2"/>
</dbReference>
<dbReference type="AlphaFoldDB" id="A0A2G5EHV9"/>
<dbReference type="PROSITE" id="PS51473">
    <property type="entry name" value="GNK2"/>
    <property type="match status" value="2"/>
</dbReference>
<evidence type="ECO:0000256" key="3">
    <source>
        <dbReference type="SAM" id="Phobius"/>
    </source>
</evidence>
<dbReference type="EMBL" id="KZ305025">
    <property type="protein sequence ID" value="PIA55348.1"/>
    <property type="molecule type" value="Genomic_DNA"/>
</dbReference>
<sequence>MHDASIISCHSSLSIDDPSIFRWKEDRHYVLLIFWSTTGLKLHRKCIFYYIVTASLIEFVVFHLLCCVLTIVSMDSRRQILFLSYILATFFICLSSAQPLPNFQAYYCNFGYTGNYTSNSVFQTNLDTLPSNLTSSDARFYNFSIGQNPDRVNVIALCRGDVDMSECRRCLSDSNTKLRELCRNEKQSIGWYDDCMLRYSDQPIFNTMQTLPNAYTYNPMNVSNGNTAQFNLAVRSMLNRLLEEASTGTVQKFATGNTRIGPDINMTIYALAECTPDLSASQCRECLNGTSEKLPECCNGRIGGRVLRPSCNFRYEVSRFYNVTQSDSPPVVDRGGPSGVPSGVTFPEVRKVSLILLVLAMFFHKV</sequence>
<reference evidence="5 6" key="1">
    <citation type="submission" date="2017-09" db="EMBL/GenBank/DDBJ databases">
        <title>WGS assembly of Aquilegia coerulea Goldsmith.</title>
        <authorList>
            <person name="Hodges S."/>
            <person name="Kramer E."/>
            <person name="Nordborg M."/>
            <person name="Tomkins J."/>
            <person name="Borevitz J."/>
            <person name="Derieg N."/>
            <person name="Yan J."/>
            <person name="Mihaltcheva S."/>
            <person name="Hayes R.D."/>
            <person name="Rokhsar D."/>
        </authorList>
    </citation>
    <scope>NUCLEOTIDE SEQUENCE [LARGE SCALE GENOMIC DNA]</scope>
    <source>
        <strain evidence="6">cv. Goldsmith</strain>
    </source>
</reference>
<keyword evidence="3" id="KW-1133">Transmembrane helix</keyword>
<dbReference type="FunFam" id="3.30.430.20:FF:000002">
    <property type="entry name" value="Cysteine-rich receptor-like protein kinase 10"/>
    <property type="match status" value="1"/>
</dbReference>
<evidence type="ECO:0000313" key="5">
    <source>
        <dbReference type="EMBL" id="PIA55348.1"/>
    </source>
</evidence>
<feature type="transmembrane region" description="Helical" evidence="3">
    <location>
        <begin position="47"/>
        <end position="73"/>
    </location>
</feature>
<accession>A0A2G5EHV9</accession>
<keyword evidence="3" id="KW-0812">Transmembrane</keyword>
<dbReference type="FunFam" id="3.30.430.20:FF:000003">
    <property type="entry name" value="Cysteine-rich RLK (RECEPTOR-like protein kinase) 10"/>
    <property type="match status" value="1"/>
</dbReference>
<dbReference type="InterPro" id="IPR038408">
    <property type="entry name" value="GNK2_sf"/>
</dbReference>
<keyword evidence="1" id="KW-0732">Signal</keyword>
<keyword evidence="2" id="KW-0677">Repeat</keyword>
<dbReference type="Gene3D" id="3.30.430.20">
    <property type="entry name" value="Gnk2 domain, C-X8-C-X2-C motif"/>
    <property type="match status" value="2"/>
</dbReference>
<dbReference type="PANTHER" id="PTHR32099:SF51">
    <property type="entry name" value="CYSTEINE-RICH RECEPTOR-LIKE PROTEIN KINASE 25 ISOFORM X1"/>
    <property type="match status" value="1"/>
</dbReference>